<keyword evidence="7" id="KW-1185">Reference proteome</keyword>
<dbReference type="InterPro" id="IPR037898">
    <property type="entry name" value="NudC_fam"/>
</dbReference>
<evidence type="ECO:0000256" key="4">
    <source>
        <dbReference type="SAM" id="MobiDB-lite"/>
    </source>
</evidence>
<evidence type="ECO:0000259" key="5">
    <source>
        <dbReference type="PROSITE" id="PS51203"/>
    </source>
</evidence>
<comment type="function">
    <text evidence="3">Small heat shock protein required for the establishment of auxin gradients and for patterning of the apical domain of the embryo. Involved in the specification of the cotyledon primordia. Also required for normal inflorescence and floral meristem function, normal developmental patterning and thermotolerance. Acts as a molecular chaperone.</text>
</comment>
<evidence type="ECO:0000313" key="7">
    <source>
        <dbReference type="Proteomes" id="UP000701853"/>
    </source>
</evidence>
<feature type="compositionally biased region" description="Basic and acidic residues" evidence="4">
    <location>
        <begin position="263"/>
        <end position="273"/>
    </location>
</feature>
<dbReference type="InterPro" id="IPR007052">
    <property type="entry name" value="CS_dom"/>
</dbReference>
<feature type="region of interest" description="Disordered" evidence="4">
    <location>
        <begin position="263"/>
        <end position="282"/>
    </location>
</feature>
<dbReference type="Gene3D" id="2.60.40.790">
    <property type="match status" value="1"/>
</dbReference>
<reference evidence="6 7" key="1">
    <citation type="journal article" date="2021" name="bioRxiv">
        <title>The Gossypium anomalum genome as a resource for cotton improvement and evolutionary analysis of hybrid incompatibility.</title>
        <authorList>
            <person name="Grover C.E."/>
            <person name="Yuan D."/>
            <person name="Arick M.A."/>
            <person name="Miller E.R."/>
            <person name="Hu G."/>
            <person name="Peterson D.G."/>
            <person name="Wendel J.F."/>
            <person name="Udall J.A."/>
        </authorList>
    </citation>
    <scope>NUCLEOTIDE SEQUENCE [LARGE SCALE GENOMIC DNA]</scope>
    <source>
        <strain evidence="6">JFW-Udall</strain>
        <tissue evidence="6">Leaf</tissue>
    </source>
</reference>
<name>A0A8J6CN51_9ROSI</name>
<proteinExistence type="predicted"/>
<dbReference type="GO" id="GO:0051082">
    <property type="term" value="F:unfolded protein binding"/>
    <property type="evidence" value="ECO:0007669"/>
    <property type="project" value="TreeGrafter"/>
</dbReference>
<feature type="region of interest" description="Disordered" evidence="4">
    <location>
        <begin position="159"/>
        <end position="181"/>
    </location>
</feature>
<evidence type="ECO:0000313" key="6">
    <source>
        <dbReference type="EMBL" id="KAG8476360.1"/>
    </source>
</evidence>
<comment type="caution">
    <text evidence="6">The sequence shown here is derived from an EMBL/GenBank/DDBJ whole genome shotgun (WGS) entry which is preliminary data.</text>
</comment>
<evidence type="ECO:0000256" key="3">
    <source>
        <dbReference type="ARBA" id="ARBA00053226"/>
    </source>
</evidence>
<organism evidence="6 7">
    <name type="scientific">Gossypium anomalum</name>
    <dbReference type="NCBI Taxonomy" id="47600"/>
    <lineage>
        <taxon>Eukaryota</taxon>
        <taxon>Viridiplantae</taxon>
        <taxon>Streptophyta</taxon>
        <taxon>Embryophyta</taxon>
        <taxon>Tracheophyta</taxon>
        <taxon>Spermatophyta</taxon>
        <taxon>Magnoliopsida</taxon>
        <taxon>eudicotyledons</taxon>
        <taxon>Gunneridae</taxon>
        <taxon>Pentapetalae</taxon>
        <taxon>rosids</taxon>
        <taxon>malvids</taxon>
        <taxon>Malvales</taxon>
        <taxon>Malvaceae</taxon>
        <taxon>Malvoideae</taxon>
        <taxon>Gossypium</taxon>
    </lineage>
</organism>
<evidence type="ECO:0000256" key="1">
    <source>
        <dbReference type="ARBA" id="ARBA00004463"/>
    </source>
</evidence>
<dbReference type="GO" id="GO:0005737">
    <property type="term" value="C:cytoplasm"/>
    <property type="evidence" value="ECO:0007669"/>
    <property type="project" value="TreeGrafter"/>
</dbReference>
<feature type="region of interest" description="Disordered" evidence="4">
    <location>
        <begin position="382"/>
        <end position="421"/>
    </location>
</feature>
<dbReference type="InterPro" id="IPR008978">
    <property type="entry name" value="HSP20-like_chaperone"/>
</dbReference>
<dbReference type="PROSITE" id="PS51203">
    <property type="entry name" value="CS"/>
    <property type="match status" value="1"/>
</dbReference>
<dbReference type="PANTHER" id="PTHR12356:SF3">
    <property type="entry name" value="NUCLEAR MIGRATION PROTEIN NUDC"/>
    <property type="match status" value="1"/>
</dbReference>
<dbReference type="GO" id="GO:0006950">
    <property type="term" value="P:response to stress"/>
    <property type="evidence" value="ECO:0007669"/>
    <property type="project" value="UniProtKB-ARBA"/>
</dbReference>
<sequence length="421" mass="47848">MILEFQSRKLSASLSPPKPVNFSANLDPSNPVEFLEKVFGFIAKEIDFLGRENTDTKIVTIVRVAKEKNKKKVEKLRSQFFNSVLEMIAVYMPHYILSRFEMDLEVLDDLANVTIKKLRKKDSGSLARKLLDSGTSAPPFPPDRRFNSTQHFCLSQNKFQEDEAKKPSPSSSPASSEPLLFSATLDPSNPVVFLEKVFDFIGKESDFLVKENADKEIAAIVRAAKEKSKKKAEEVARKVETKNREVKEEKEIKKEVKKEAMEVNKKEDTKDEETSSCSRVPNKGNGLDLENYSWTQSLHEVTVNVPVPSGTRSKLVACEIKKNHLKVGLKGQPPIIDGELFQAVKPDDCYWSIEDNRSISILLTKHNQMEWWKSLVKGDPEIDTQKVEPENSKLSDLDPETRQTVEKMMHPEMDFSKAKLM</sequence>
<accession>A0A8J6CN51</accession>
<comment type="subcellular location">
    <subcellularLocation>
        <location evidence="1">Cytoplasmic granule</location>
    </subcellularLocation>
</comment>
<dbReference type="GO" id="GO:0006457">
    <property type="term" value="P:protein folding"/>
    <property type="evidence" value="ECO:0007669"/>
    <property type="project" value="TreeGrafter"/>
</dbReference>
<dbReference type="SUPFAM" id="SSF49764">
    <property type="entry name" value="HSP20-like chaperones"/>
    <property type="match status" value="1"/>
</dbReference>
<evidence type="ECO:0000256" key="2">
    <source>
        <dbReference type="ARBA" id="ARBA00022490"/>
    </source>
</evidence>
<feature type="domain" description="CS" evidence="5">
    <location>
        <begin position="287"/>
        <end position="376"/>
    </location>
</feature>
<dbReference type="CDD" id="cd06467">
    <property type="entry name" value="p23_NUDC_like"/>
    <property type="match status" value="1"/>
</dbReference>
<dbReference type="OrthoDB" id="416217at2759"/>
<dbReference type="AlphaFoldDB" id="A0A8J6CN51"/>
<dbReference type="FunFam" id="2.60.40.790:FF:000001">
    <property type="entry name" value="Nuclear migration protein nudC"/>
    <property type="match status" value="1"/>
</dbReference>
<feature type="compositionally biased region" description="Low complexity" evidence="4">
    <location>
        <begin position="167"/>
        <end position="178"/>
    </location>
</feature>
<protein>
    <recommendedName>
        <fullName evidence="5">CS domain-containing protein</fullName>
    </recommendedName>
</protein>
<dbReference type="EMBL" id="JAHUZN010000012">
    <property type="protein sequence ID" value="KAG8476360.1"/>
    <property type="molecule type" value="Genomic_DNA"/>
</dbReference>
<dbReference type="PANTHER" id="PTHR12356">
    <property type="entry name" value="NUCLEAR MOVEMENT PROTEIN NUDC"/>
    <property type="match status" value="1"/>
</dbReference>
<keyword evidence="2" id="KW-0963">Cytoplasm</keyword>
<gene>
    <name evidence="6" type="ORF">CXB51_033281</name>
</gene>
<dbReference type="Pfam" id="PF04969">
    <property type="entry name" value="CS"/>
    <property type="match status" value="1"/>
</dbReference>
<dbReference type="Proteomes" id="UP000701853">
    <property type="component" value="Chromosome 12"/>
</dbReference>